<evidence type="ECO:0000313" key="1">
    <source>
        <dbReference type="EMBL" id="GIY42273.1"/>
    </source>
</evidence>
<name>A0AAV4TE77_CAEEX</name>
<sequence length="89" mass="10053">MASSQLKRHYVSTLTNDQVTKHNDAVLQYIRRKVIAISKIKAQYQLVDATRTRNIEALDMSKIIPTDINKTGGLPAELEIYVGAKVKLR</sequence>
<dbReference type="EMBL" id="BPLR01010826">
    <property type="protein sequence ID" value="GIY42273.1"/>
    <property type="molecule type" value="Genomic_DNA"/>
</dbReference>
<comment type="caution">
    <text evidence="1">The sequence shown here is derived from an EMBL/GenBank/DDBJ whole genome shotgun (WGS) entry which is preliminary data.</text>
</comment>
<protein>
    <submittedName>
        <fullName evidence="1">Uncharacterized protein</fullName>
    </submittedName>
</protein>
<evidence type="ECO:0000313" key="2">
    <source>
        <dbReference type="Proteomes" id="UP001054945"/>
    </source>
</evidence>
<dbReference type="Proteomes" id="UP001054945">
    <property type="component" value="Unassembled WGS sequence"/>
</dbReference>
<reference evidence="1 2" key="1">
    <citation type="submission" date="2021-06" db="EMBL/GenBank/DDBJ databases">
        <title>Caerostris extrusa draft genome.</title>
        <authorList>
            <person name="Kono N."/>
            <person name="Arakawa K."/>
        </authorList>
    </citation>
    <scope>NUCLEOTIDE SEQUENCE [LARGE SCALE GENOMIC DNA]</scope>
</reference>
<proteinExistence type="predicted"/>
<gene>
    <name evidence="1" type="primary">AVEN_20813_1</name>
    <name evidence="1" type="ORF">CEXT_699661</name>
</gene>
<organism evidence="1 2">
    <name type="scientific">Caerostris extrusa</name>
    <name type="common">Bark spider</name>
    <name type="synonym">Caerostris bankana</name>
    <dbReference type="NCBI Taxonomy" id="172846"/>
    <lineage>
        <taxon>Eukaryota</taxon>
        <taxon>Metazoa</taxon>
        <taxon>Ecdysozoa</taxon>
        <taxon>Arthropoda</taxon>
        <taxon>Chelicerata</taxon>
        <taxon>Arachnida</taxon>
        <taxon>Araneae</taxon>
        <taxon>Araneomorphae</taxon>
        <taxon>Entelegynae</taxon>
        <taxon>Araneoidea</taxon>
        <taxon>Araneidae</taxon>
        <taxon>Caerostris</taxon>
    </lineage>
</organism>
<dbReference type="AlphaFoldDB" id="A0AAV4TE77"/>
<keyword evidence="2" id="KW-1185">Reference proteome</keyword>
<accession>A0AAV4TE77</accession>